<sequence>MTTLLESCRIAPAPGAAAELSLPMTFIDIFWLRFHPIRRLLFYEFPCSMAYFLETLVPKLKESLSLTLKHYLPLAGNTVFPSNTENKPIIRYVAGDSVSVAIAESANDFDNLVGNHARDADQFYDFIPQLELITDESGDVLFRLLAVQVTLFPGRGICIGFANHHSVGDASSIVGFIKCWASISKHGGDEELLMTQGESLPLFDRSLVKLPPGVDSIFWNHAKKITLQPSSFPLPTNRVRATYVLSPSEIKKLKDLVLARNPGFVHTSSFVVMAAYIWTCMVKALKAGEEERVDDEDDELETFLFPVDCRPRLNPPVPGNYFGNCISHGLVRIRHQELVGNEGFFVAAEAIANEIKNRVNDKEKILAGAENWITEVGSVVKKRCFSVSGSARVDLYSTDFGWGKARKLETLSIDGQKYAMSVCKSGASEGGLEVGLSLPEVKMAAFAAAFADGIKGS</sequence>
<dbReference type="AlphaFoldDB" id="A0AAE1XYZ7"/>
<dbReference type="GO" id="GO:0016747">
    <property type="term" value="F:acyltransferase activity, transferring groups other than amino-acyl groups"/>
    <property type="evidence" value="ECO:0007669"/>
    <property type="project" value="UniProtKB-ARBA"/>
</dbReference>
<reference evidence="3" key="1">
    <citation type="submission" date="2020-06" db="EMBL/GenBank/DDBJ databases">
        <authorList>
            <person name="Li T."/>
            <person name="Hu X."/>
            <person name="Zhang T."/>
            <person name="Song X."/>
            <person name="Zhang H."/>
            <person name="Dai N."/>
            <person name="Sheng W."/>
            <person name="Hou X."/>
            <person name="Wei L."/>
        </authorList>
    </citation>
    <scope>NUCLEOTIDE SEQUENCE</scope>
    <source>
        <strain evidence="3">3651</strain>
        <tissue evidence="3">Leaf</tissue>
    </source>
</reference>
<gene>
    <name evidence="3" type="ORF">Salat_2000600</name>
</gene>
<dbReference type="Proteomes" id="UP001293254">
    <property type="component" value="Unassembled WGS sequence"/>
</dbReference>
<name>A0AAE1XYZ7_9LAMI</name>
<keyword evidence="1" id="KW-0808">Transferase</keyword>
<comment type="caution">
    <text evidence="3">The sequence shown here is derived from an EMBL/GenBank/DDBJ whole genome shotgun (WGS) entry which is preliminary data.</text>
</comment>
<protein>
    <submittedName>
        <fullName evidence="3">Anthocyanidin 3-O-glucoside 6''-O-acyltransferase</fullName>
    </submittedName>
</protein>
<evidence type="ECO:0000256" key="2">
    <source>
        <dbReference type="ARBA" id="ARBA00023315"/>
    </source>
</evidence>
<dbReference type="EMBL" id="JACGWO010000008">
    <property type="protein sequence ID" value="KAK4420502.1"/>
    <property type="molecule type" value="Genomic_DNA"/>
</dbReference>
<proteinExistence type="predicted"/>
<dbReference type="Gene3D" id="3.30.559.10">
    <property type="entry name" value="Chloramphenicol acetyltransferase-like domain"/>
    <property type="match status" value="2"/>
</dbReference>
<evidence type="ECO:0000313" key="3">
    <source>
        <dbReference type="EMBL" id="KAK4420502.1"/>
    </source>
</evidence>
<evidence type="ECO:0000313" key="4">
    <source>
        <dbReference type="Proteomes" id="UP001293254"/>
    </source>
</evidence>
<organism evidence="3 4">
    <name type="scientific">Sesamum alatum</name>
    <dbReference type="NCBI Taxonomy" id="300844"/>
    <lineage>
        <taxon>Eukaryota</taxon>
        <taxon>Viridiplantae</taxon>
        <taxon>Streptophyta</taxon>
        <taxon>Embryophyta</taxon>
        <taxon>Tracheophyta</taxon>
        <taxon>Spermatophyta</taxon>
        <taxon>Magnoliopsida</taxon>
        <taxon>eudicotyledons</taxon>
        <taxon>Gunneridae</taxon>
        <taxon>Pentapetalae</taxon>
        <taxon>asterids</taxon>
        <taxon>lamiids</taxon>
        <taxon>Lamiales</taxon>
        <taxon>Pedaliaceae</taxon>
        <taxon>Sesamum</taxon>
    </lineage>
</organism>
<dbReference type="InterPro" id="IPR051504">
    <property type="entry name" value="Plant_metabolite_acyltrans"/>
</dbReference>
<dbReference type="InterPro" id="IPR023213">
    <property type="entry name" value="CAT-like_dom_sf"/>
</dbReference>
<evidence type="ECO:0000256" key="1">
    <source>
        <dbReference type="ARBA" id="ARBA00022679"/>
    </source>
</evidence>
<accession>A0AAE1XYZ7</accession>
<reference evidence="3" key="2">
    <citation type="journal article" date="2024" name="Plant">
        <title>Genomic evolution and insights into agronomic trait innovations of Sesamum species.</title>
        <authorList>
            <person name="Miao H."/>
            <person name="Wang L."/>
            <person name="Qu L."/>
            <person name="Liu H."/>
            <person name="Sun Y."/>
            <person name="Le M."/>
            <person name="Wang Q."/>
            <person name="Wei S."/>
            <person name="Zheng Y."/>
            <person name="Lin W."/>
            <person name="Duan Y."/>
            <person name="Cao H."/>
            <person name="Xiong S."/>
            <person name="Wang X."/>
            <person name="Wei L."/>
            <person name="Li C."/>
            <person name="Ma Q."/>
            <person name="Ju M."/>
            <person name="Zhao R."/>
            <person name="Li G."/>
            <person name="Mu C."/>
            <person name="Tian Q."/>
            <person name="Mei H."/>
            <person name="Zhang T."/>
            <person name="Gao T."/>
            <person name="Zhang H."/>
        </authorList>
    </citation>
    <scope>NUCLEOTIDE SEQUENCE</scope>
    <source>
        <strain evidence="3">3651</strain>
    </source>
</reference>
<dbReference type="Pfam" id="PF02458">
    <property type="entry name" value="Transferase"/>
    <property type="match status" value="1"/>
</dbReference>
<keyword evidence="2" id="KW-0012">Acyltransferase</keyword>
<keyword evidence="4" id="KW-1185">Reference proteome</keyword>
<dbReference type="PANTHER" id="PTHR31625">
    <property type="match status" value="1"/>
</dbReference>